<evidence type="ECO:0000313" key="11">
    <source>
        <dbReference type="EMBL" id="VFJ97048.1"/>
    </source>
</evidence>
<feature type="binding site" evidence="8">
    <location>
        <position position="110"/>
    </location>
    <ligand>
        <name>GTP</name>
        <dbReference type="ChEBI" id="CHEBI:37565"/>
    </ligand>
</feature>
<dbReference type="GO" id="GO:0005737">
    <property type="term" value="C:cytoplasm"/>
    <property type="evidence" value="ECO:0007669"/>
    <property type="project" value="UniProtKB-SubCell"/>
</dbReference>
<accession>A0A450UWY0</accession>
<dbReference type="GO" id="GO:0005525">
    <property type="term" value="F:GTP binding"/>
    <property type="evidence" value="ECO:0007669"/>
    <property type="project" value="UniProtKB-UniRule"/>
</dbReference>
<feature type="binding site" evidence="8">
    <location>
        <position position="62"/>
    </location>
    <ligand>
        <name>GTP</name>
        <dbReference type="ChEBI" id="CHEBI:37565"/>
    </ligand>
</feature>
<evidence type="ECO:0000256" key="4">
    <source>
        <dbReference type="ARBA" id="ARBA00022741"/>
    </source>
</evidence>
<evidence type="ECO:0000313" key="10">
    <source>
        <dbReference type="EMBL" id="VFJ96246.1"/>
    </source>
</evidence>
<dbReference type="NCBIfam" id="TIGR02665">
    <property type="entry name" value="molyb_mobA"/>
    <property type="match status" value="1"/>
</dbReference>
<dbReference type="HAMAP" id="MF_00316">
    <property type="entry name" value="MobA"/>
    <property type="match status" value="1"/>
</dbReference>
<dbReference type="SUPFAM" id="SSF53448">
    <property type="entry name" value="Nucleotide-diphospho-sugar transferases"/>
    <property type="match status" value="1"/>
</dbReference>
<feature type="binding site" evidence="8">
    <location>
        <position position="110"/>
    </location>
    <ligand>
        <name>Mg(2+)</name>
        <dbReference type="ChEBI" id="CHEBI:18420"/>
    </ligand>
</feature>
<comment type="subcellular location">
    <subcellularLocation>
        <location evidence="8">Cytoplasm</location>
    </subcellularLocation>
</comment>
<evidence type="ECO:0000256" key="1">
    <source>
        <dbReference type="ARBA" id="ARBA00022490"/>
    </source>
</evidence>
<dbReference type="EC" id="2.7.7.77" evidence="8"/>
<keyword evidence="3 8" id="KW-0479">Metal-binding</keyword>
<keyword evidence="2 8" id="KW-0808">Transferase</keyword>
<dbReference type="EMBL" id="CAADFJ010000102">
    <property type="protein sequence ID" value="VFK02775.1"/>
    <property type="molecule type" value="Genomic_DNA"/>
</dbReference>
<evidence type="ECO:0000256" key="6">
    <source>
        <dbReference type="ARBA" id="ARBA00023134"/>
    </source>
</evidence>
<evidence type="ECO:0000256" key="2">
    <source>
        <dbReference type="ARBA" id="ARBA00022679"/>
    </source>
</evidence>
<protein>
    <recommendedName>
        <fullName evidence="8">Molybdenum cofactor guanylyltransferase</fullName>
        <shortName evidence="8">MoCo guanylyltransferase</shortName>
        <ecNumber evidence="8">2.7.7.77</ecNumber>
    </recommendedName>
    <alternativeName>
        <fullName evidence="8">GTP:molybdopterin guanylyltransferase</fullName>
    </alternativeName>
    <alternativeName>
        <fullName evidence="8">Mo-MPT guanylyltransferase</fullName>
    </alternativeName>
    <alternativeName>
        <fullName evidence="8">Molybdopterin guanylyltransferase</fullName>
    </alternativeName>
    <alternativeName>
        <fullName evidence="8">Molybdopterin-guanine dinucleotide synthase</fullName>
        <shortName evidence="8">MGD synthase</shortName>
    </alternativeName>
</protein>
<dbReference type="Gene3D" id="3.90.550.10">
    <property type="entry name" value="Spore Coat Polysaccharide Biosynthesis Protein SpsA, Chain A"/>
    <property type="match status" value="1"/>
</dbReference>
<dbReference type="GO" id="GO:1902758">
    <property type="term" value="P:bis(molybdopterin guanine dinucleotide)molybdenum biosynthetic process"/>
    <property type="evidence" value="ECO:0007669"/>
    <property type="project" value="TreeGrafter"/>
</dbReference>
<comment type="subunit">
    <text evidence="8">Monomer.</text>
</comment>
<comment type="catalytic activity">
    <reaction evidence="8">
        <text>Mo-molybdopterin + GTP + H(+) = Mo-molybdopterin guanine dinucleotide + diphosphate</text>
        <dbReference type="Rhea" id="RHEA:34243"/>
        <dbReference type="ChEBI" id="CHEBI:15378"/>
        <dbReference type="ChEBI" id="CHEBI:33019"/>
        <dbReference type="ChEBI" id="CHEBI:37565"/>
        <dbReference type="ChEBI" id="CHEBI:71302"/>
        <dbReference type="ChEBI" id="CHEBI:71310"/>
        <dbReference type="EC" id="2.7.7.77"/>
    </reaction>
</comment>
<comment type="function">
    <text evidence="8">Transfers a GMP moiety from GTP to Mo-molybdopterin (Mo-MPT) cofactor (Moco or molybdenum cofactor) to form Mo-molybdopterin guanine dinucleotide (Mo-MGD) cofactor.</text>
</comment>
<dbReference type="CDD" id="cd02503">
    <property type="entry name" value="MobA"/>
    <property type="match status" value="1"/>
</dbReference>
<comment type="similarity">
    <text evidence="8">Belongs to the MobA family.</text>
</comment>
<gene>
    <name evidence="8" type="primary">mobA</name>
    <name evidence="10" type="ORF">BECKH772A_GA0070896_101017</name>
    <name evidence="11" type="ORF">BECKH772B_GA0070898_101038</name>
    <name evidence="12" type="ORF">BECKH772C_GA0070978_101028</name>
</gene>
<comment type="domain">
    <text evidence="8">The N-terminal domain determines nucleotide recognition and specific binding, while the C-terminal domain determines the specific binding to the target protein.</text>
</comment>
<reference evidence="11" key="1">
    <citation type="submission" date="2019-02" db="EMBL/GenBank/DDBJ databases">
        <authorList>
            <person name="Gruber-Vodicka R. H."/>
            <person name="Seah K. B. B."/>
        </authorList>
    </citation>
    <scope>NUCLEOTIDE SEQUENCE</scope>
    <source>
        <strain evidence="12">BECK_SA2B12</strain>
        <strain evidence="10">BECK_SA2B15</strain>
        <strain evidence="11">BECK_SA2B20</strain>
    </source>
</reference>
<dbReference type="InterPro" id="IPR013482">
    <property type="entry name" value="Molybde_CF_guanTrfase"/>
</dbReference>
<feature type="binding site" evidence="8">
    <location>
        <position position="29"/>
    </location>
    <ligand>
        <name>GTP</name>
        <dbReference type="ChEBI" id="CHEBI:37565"/>
    </ligand>
</feature>
<organism evidence="11">
    <name type="scientific">Candidatus Kentrum eta</name>
    <dbReference type="NCBI Taxonomy" id="2126337"/>
    <lineage>
        <taxon>Bacteria</taxon>
        <taxon>Pseudomonadati</taxon>
        <taxon>Pseudomonadota</taxon>
        <taxon>Gammaproteobacteria</taxon>
        <taxon>Candidatus Kentrum</taxon>
    </lineage>
</organism>
<dbReference type="InterPro" id="IPR025877">
    <property type="entry name" value="MobA-like_NTP_Trfase"/>
</dbReference>
<feature type="binding site" evidence="8">
    <location>
        <begin position="16"/>
        <end position="18"/>
    </location>
    <ligand>
        <name>GTP</name>
        <dbReference type="ChEBI" id="CHEBI:37565"/>
    </ligand>
</feature>
<sequence>MGSTVYPRNRITGVILAGGRARRMGGQDKGLLTFAHKAFACQTLAEHIAAILSPQVGRLIINANRNTEIYGCLGHPVVPDAVGDYLGPLAGMASAMQVANTPYVATVPCDSPFVPPDLVERLYTAVETARAEIGVAHDGVRLQPVFALLRSALWGSIVDFLKGGDRKIDLWYARHKTALADFSDKPDMFFNINTLSDMNYFASG</sequence>
<dbReference type="GO" id="GO:0061603">
    <property type="term" value="F:molybdenum cofactor guanylyltransferase activity"/>
    <property type="evidence" value="ECO:0007669"/>
    <property type="project" value="UniProtKB-EC"/>
</dbReference>
<keyword evidence="4 8" id="KW-0547">Nucleotide-binding</keyword>
<dbReference type="InterPro" id="IPR029044">
    <property type="entry name" value="Nucleotide-diphossugar_trans"/>
</dbReference>
<dbReference type="PANTHER" id="PTHR19136">
    <property type="entry name" value="MOLYBDENUM COFACTOR GUANYLYLTRANSFERASE"/>
    <property type="match status" value="1"/>
</dbReference>
<keyword evidence="1 8" id="KW-0963">Cytoplasm</keyword>
<feature type="domain" description="MobA-like NTP transferase" evidence="9">
    <location>
        <begin position="13"/>
        <end position="167"/>
    </location>
</feature>
<name>A0A450UWY0_9GAMM</name>
<evidence type="ECO:0000256" key="8">
    <source>
        <dbReference type="HAMAP-Rule" id="MF_00316"/>
    </source>
</evidence>
<proteinExistence type="inferred from homology"/>
<dbReference type="Pfam" id="PF12804">
    <property type="entry name" value="NTP_transf_3"/>
    <property type="match status" value="1"/>
</dbReference>
<dbReference type="EMBL" id="CAADFI010000103">
    <property type="protein sequence ID" value="VFJ97048.1"/>
    <property type="molecule type" value="Genomic_DNA"/>
</dbReference>
<dbReference type="GO" id="GO:0046872">
    <property type="term" value="F:metal ion binding"/>
    <property type="evidence" value="ECO:0007669"/>
    <property type="project" value="UniProtKB-KW"/>
</dbReference>
<evidence type="ECO:0000256" key="5">
    <source>
        <dbReference type="ARBA" id="ARBA00022842"/>
    </source>
</evidence>
<dbReference type="PANTHER" id="PTHR19136:SF81">
    <property type="entry name" value="MOLYBDENUM COFACTOR GUANYLYLTRANSFERASE"/>
    <property type="match status" value="1"/>
</dbReference>
<keyword evidence="6 8" id="KW-0342">GTP-binding</keyword>
<evidence type="ECO:0000259" key="9">
    <source>
        <dbReference type="Pfam" id="PF12804"/>
    </source>
</evidence>
<feature type="binding site" evidence="8">
    <location>
        <position position="80"/>
    </location>
    <ligand>
        <name>GTP</name>
        <dbReference type="ChEBI" id="CHEBI:37565"/>
    </ligand>
</feature>
<evidence type="ECO:0000256" key="3">
    <source>
        <dbReference type="ARBA" id="ARBA00022723"/>
    </source>
</evidence>
<evidence type="ECO:0000256" key="7">
    <source>
        <dbReference type="ARBA" id="ARBA00023150"/>
    </source>
</evidence>
<comment type="cofactor">
    <cofactor evidence="8">
        <name>Mg(2+)</name>
        <dbReference type="ChEBI" id="CHEBI:18420"/>
    </cofactor>
</comment>
<keyword evidence="7 8" id="KW-0501">Molybdenum cofactor biosynthesis</keyword>
<dbReference type="AlphaFoldDB" id="A0A450UWY0"/>
<keyword evidence="5 8" id="KW-0460">Magnesium</keyword>
<evidence type="ECO:0000313" key="12">
    <source>
        <dbReference type="EMBL" id="VFK02775.1"/>
    </source>
</evidence>
<dbReference type="EMBL" id="CAADFG010000101">
    <property type="protein sequence ID" value="VFJ96246.1"/>
    <property type="molecule type" value="Genomic_DNA"/>
</dbReference>